<dbReference type="AlphaFoldDB" id="A0A9D1S2H0"/>
<accession>A0A9D1S2H0</accession>
<sequence length="243" mass="26305">MDKLYVVGIGPGNAENLTIRADEALRSCDVIVGYQVYVELVRGRYPDKEFLTTGMTREVERCQLALRLAADGKKTAIICSGDSGVYGMAALIYELRGSSSLPEIEVIPGLTAACSGAALLGAPLTHDFAVISLSDRLTSWETIEQRLDAAAKADLAVVLYNPASRGRPDHLRRACDILLRTLPANRLCGIARNIGREGESCRILSLGELRDASVDMFCTIFIGNAMTKEIGGRLVTPRGYRNV</sequence>
<evidence type="ECO:0000259" key="6">
    <source>
        <dbReference type="Pfam" id="PF00590"/>
    </source>
</evidence>
<dbReference type="CDD" id="cd11646">
    <property type="entry name" value="Precorrin_3B_C17_MT"/>
    <property type="match status" value="1"/>
</dbReference>
<comment type="pathway">
    <text evidence="1">Cofactor biosynthesis; adenosylcobalamin biosynthesis.</text>
</comment>
<dbReference type="InterPro" id="IPR000878">
    <property type="entry name" value="4pyrrol_Mease"/>
</dbReference>
<evidence type="ECO:0000256" key="1">
    <source>
        <dbReference type="ARBA" id="ARBA00004953"/>
    </source>
</evidence>
<dbReference type="Gene3D" id="3.30.950.10">
    <property type="entry name" value="Methyltransferase, Cobalt-precorrin-4 Transmethylase, Domain 2"/>
    <property type="match status" value="1"/>
</dbReference>
<comment type="caution">
    <text evidence="7">The sequence shown here is derived from an EMBL/GenBank/DDBJ whole genome shotgun (WGS) entry which is preliminary data.</text>
</comment>
<dbReference type="NCBIfam" id="TIGR01466">
    <property type="entry name" value="cobJ_cbiH"/>
    <property type="match status" value="1"/>
</dbReference>
<keyword evidence="2" id="KW-0169">Cobalamin biosynthesis</keyword>
<reference evidence="7" key="1">
    <citation type="submission" date="2020-10" db="EMBL/GenBank/DDBJ databases">
        <authorList>
            <person name="Gilroy R."/>
        </authorList>
    </citation>
    <scope>NUCLEOTIDE SEQUENCE</scope>
    <source>
        <strain evidence="7">CHK191-8634</strain>
    </source>
</reference>
<dbReference type="InterPro" id="IPR006363">
    <property type="entry name" value="Cbl_synth_CobJ/CibH_dom"/>
</dbReference>
<evidence type="ECO:0000256" key="4">
    <source>
        <dbReference type="ARBA" id="ARBA00022679"/>
    </source>
</evidence>
<reference evidence="7" key="2">
    <citation type="journal article" date="2021" name="PeerJ">
        <title>Extensive microbial diversity within the chicken gut microbiome revealed by metagenomics and culture.</title>
        <authorList>
            <person name="Gilroy R."/>
            <person name="Ravi A."/>
            <person name="Getino M."/>
            <person name="Pursley I."/>
            <person name="Horton D.L."/>
            <person name="Alikhan N.F."/>
            <person name="Baker D."/>
            <person name="Gharbi K."/>
            <person name="Hall N."/>
            <person name="Watson M."/>
            <person name="Adriaenssens E.M."/>
            <person name="Foster-Nyarko E."/>
            <person name="Jarju S."/>
            <person name="Secka A."/>
            <person name="Antonio M."/>
            <person name="Oren A."/>
            <person name="Chaudhuri R.R."/>
            <person name="La Ragione R."/>
            <person name="Hildebrand F."/>
            <person name="Pallen M.J."/>
        </authorList>
    </citation>
    <scope>NUCLEOTIDE SEQUENCE</scope>
    <source>
        <strain evidence="7">CHK191-8634</strain>
    </source>
</reference>
<evidence type="ECO:0000256" key="5">
    <source>
        <dbReference type="ARBA" id="ARBA00022691"/>
    </source>
</evidence>
<evidence type="ECO:0000256" key="2">
    <source>
        <dbReference type="ARBA" id="ARBA00022573"/>
    </source>
</evidence>
<proteinExistence type="predicted"/>
<dbReference type="GO" id="GO:0030789">
    <property type="term" value="F:precorrin-3B C17-methyltransferase activity"/>
    <property type="evidence" value="ECO:0007669"/>
    <property type="project" value="UniProtKB-EC"/>
</dbReference>
<name>A0A9D1S2H0_9CLOT</name>
<keyword evidence="4 7" id="KW-0808">Transferase</keyword>
<evidence type="ECO:0000256" key="3">
    <source>
        <dbReference type="ARBA" id="ARBA00022603"/>
    </source>
</evidence>
<dbReference type="InterPro" id="IPR014777">
    <property type="entry name" value="4pyrrole_Mease_sub1"/>
</dbReference>
<organism evidence="7 8">
    <name type="scientific">Candidatus Ventrousia excrementavium</name>
    <dbReference type="NCBI Taxonomy" id="2840961"/>
    <lineage>
        <taxon>Bacteria</taxon>
        <taxon>Bacillati</taxon>
        <taxon>Bacillota</taxon>
        <taxon>Clostridia</taxon>
        <taxon>Eubacteriales</taxon>
        <taxon>Clostridiaceae</taxon>
        <taxon>Clostridiaceae incertae sedis</taxon>
        <taxon>Candidatus Ventrousia</taxon>
    </lineage>
</organism>
<dbReference type="PANTHER" id="PTHR47036:SF1">
    <property type="entry name" value="COBALT-FACTOR III C(17)-METHYLTRANSFERASE-RELATED"/>
    <property type="match status" value="1"/>
</dbReference>
<dbReference type="GO" id="GO:0009236">
    <property type="term" value="P:cobalamin biosynthetic process"/>
    <property type="evidence" value="ECO:0007669"/>
    <property type="project" value="UniProtKB-KW"/>
</dbReference>
<dbReference type="SUPFAM" id="SSF53790">
    <property type="entry name" value="Tetrapyrrole methylase"/>
    <property type="match status" value="1"/>
</dbReference>
<dbReference type="EMBL" id="DVMR01000072">
    <property type="protein sequence ID" value="HIU44572.1"/>
    <property type="molecule type" value="Genomic_DNA"/>
</dbReference>
<dbReference type="InterPro" id="IPR051810">
    <property type="entry name" value="Precorrin_MeTrfase"/>
</dbReference>
<dbReference type="EC" id="2.1.1.131" evidence="7"/>
<protein>
    <submittedName>
        <fullName evidence="7">Precorrin-3B C(17)-methyltransferase</fullName>
        <ecNumber evidence="7">2.1.1.131</ecNumber>
    </submittedName>
</protein>
<dbReference type="PANTHER" id="PTHR47036">
    <property type="entry name" value="COBALT-FACTOR III C(17)-METHYLTRANSFERASE-RELATED"/>
    <property type="match status" value="1"/>
</dbReference>
<feature type="domain" description="Tetrapyrrole methylase" evidence="6">
    <location>
        <begin position="3"/>
        <end position="209"/>
    </location>
</feature>
<dbReference type="GO" id="GO:0032259">
    <property type="term" value="P:methylation"/>
    <property type="evidence" value="ECO:0007669"/>
    <property type="project" value="UniProtKB-KW"/>
</dbReference>
<evidence type="ECO:0000313" key="8">
    <source>
        <dbReference type="Proteomes" id="UP000824073"/>
    </source>
</evidence>
<dbReference type="InterPro" id="IPR035996">
    <property type="entry name" value="4pyrrol_Methylase_sf"/>
</dbReference>
<dbReference type="Gene3D" id="3.40.1010.10">
    <property type="entry name" value="Cobalt-precorrin-4 Transmethylase, Domain 1"/>
    <property type="match status" value="1"/>
</dbReference>
<gene>
    <name evidence="7" type="primary">cobJ</name>
    <name evidence="7" type="ORF">IAB67_09770</name>
</gene>
<dbReference type="Pfam" id="PF00590">
    <property type="entry name" value="TP_methylase"/>
    <property type="match status" value="1"/>
</dbReference>
<keyword evidence="3 7" id="KW-0489">Methyltransferase</keyword>
<dbReference type="Proteomes" id="UP000824073">
    <property type="component" value="Unassembled WGS sequence"/>
</dbReference>
<evidence type="ECO:0000313" key="7">
    <source>
        <dbReference type="EMBL" id="HIU44572.1"/>
    </source>
</evidence>
<dbReference type="InterPro" id="IPR014776">
    <property type="entry name" value="4pyrrole_Mease_sub2"/>
</dbReference>
<keyword evidence="5" id="KW-0949">S-adenosyl-L-methionine</keyword>